<dbReference type="InterPro" id="IPR002110">
    <property type="entry name" value="Ankyrin_rpt"/>
</dbReference>
<dbReference type="AlphaFoldDB" id="A0A485K760"/>
<dbReference type="Proteomes" id="UP000332933">
    <property type="component" value="Unassembled WGS sequence"/>
</dbReference>
<evidence type="ECO:0000313" key="1">
    <source>
        <dbReference type="EMBL" id="KAF0718347.1"/>
    </source>
</evidence>
<evidence type="ECO:0000313" key="3">
    <source>
        <dbReference type="Proteomes" id="UP000332933"/>
    </source>
</evidence>
<keyword evidence="3" id="KW-1185">Reference proteome</keyword>
<dbReference type="EMBL" id="CAADRA010000157">
    <property type="protein sequence ID" value="VFT78961.1"/>
    <property type="molecule type" value="Genomic_DNA"/>
</dbReference>
<dbReference type="PANTHER" id="PTHR46586">
    <property type="entry name" value="ANKYRIN REPEAT-CONTAINING PROTEIN"/>
    <property type="match status" value="1"/>
</dbReference>
<dbReference type="InterPro" id="IPR052050">
    <property type="entry name" value="SecEffector_AnkRepeat"/>
</dbReference>
<dbReference type="Pfam" id="PF13637">
    <property type="entry name" value="Ank_4"/>
    <property type="match status" value="2"/>
</dbReference>
<dbReference type="PANTHER" id="PTHR46586:SF3">
    <property type="entry name" value="ANKYRIN REPEAT-CONTAINING PROTEIN"/>
    <property type="match status" value="1"/>
</dbReference>
<accession>A0A485K760</accession>
<dbReference type="OrthoDB" id="58076at2759"/>
<dbReference type="Pfam" id="PF12796">
    <property type="entry name" value="Ank_2"/>
    <property type="match status" value="1"/>
</dbReference>
<gene>
    <name evidence="2" type="primary">Aste57867_1751</name>
    <name evidence="1" type="ORF">As57867_001749</name>
    <name evidence="2" type="ORF">ASTE57867_1751</name>
</gene>
<dbReference type="EMBL" id="VJMH01000157">
    <property type="protein sequence ID" value="KAF0718347.1"/>
    <property type="molecule type" value="Genomic_DNA"/>
</dbReference>
<dbReference type="Gene3D" id="1.25.40.20">
    <property type="entry name" value="Ankyrin repeat-containing domain"/>
    <property type="match status" value="2"/>
</dbReference>
<reference evidence="2 3" key="1">
    <citation type="submission" date="2019-03" db="EMBL/GenBank/DDBJ databases">
        <authorList>
            <person name="Gaulin E."/>
            <person name="Dumas B."/>
        </authorList>
    </citation>
    <scope>NUCLEOTIDE SEQUENCE [LARGE SCALE GENOMIC DNA]</scope>
    <source>
        <strain evidence="2">CBS 568.67</strain>
    </source>
</reference>
<dbReference type="SUPFAM" id="SSF48403">
    <property type="entry name" value="Ankyrin repeat"/>
    <property type="match status" value="1"/>
</dbReference>
<reference evidence="1" key="2">
    <citation type="submission" date="2019-06" db="EMBL/GenBank/DDBJ databases">
        <title>Genomics analysis of Aphanomyces spp. identifies a new class of oomycete effector associated with host adaptation.</title>
        <authorList>
            <person name="Gaulin E."/>
        </authorList>
    </citation>
    <scope>NUCLEOTIDE SEQUENCE</scope>
    <source>
        <strain evidence="1">CBS 578.67</strain>
    </source>
</reference>
<evidence type="ECO:0000313" key="2">
    <source>
        <dbReference type="EMBL" id="VFT78961.1"/>
    </source>
</evidence>
<name>A0A485K760_9STRA</name>
<proteinExistence type="predicted"/>
<protein>
    <submittedName>
        <fullName evidence="2">Aste57867_1751 protein</fullName>
    </submittedName>
</protein>
<organism evidence="2 3">
    <name type="scientific">Aphanomyces stellatus</name>
    <dbReference type="NCBI Taxonomy" id="120398"/>
    <lineage>
        <taxon>Eukaryota</taxon>
        <taxon>Sar</taxon>
        <taxon>Stramenopiles</taxon>
        <taxon>Oomycota</taxon>
        <taxon>Saprolegniomycetes</taxon>
        <taxon>Saprolegniales</taxon>
        <taxon>Verrucalvaceae</taxon>
        <taxon>Aphanomyces</taxon>
    </lineage>
</organism>
<dbReference type="InterPro" id="IPR036770">
    <property type="entry name" value="Ankyrin_rpt-contain_sf"/>
</dbReference>
<sequence>MVPRCPPKQPRLDAHCNLYTSVLTSTDLIAVVTAFQGGIFDDMRPFVRQASYADWSEYFRYTSTHNVCWSDFTGIGDCLDSWLCSRSVDDVPLLVMHLPRLRDLLAMVAIQRASLSLVRAIDISRCQCLVIRAGVQQACRIGSVPLLKIVFPHHMLPWQYFDEECLVQGRSVDVVAYFSDIEAPIFSLQTMDSAASHNCLPIVEWLHLNRNEGCTTAAMDFAAANGHLEIVQFLHLHRPEGCTTFAMDRAAANGHLAVVQFLHKHRTEGCTTSATDWAALHGHLEVVQFLHEHRTEGCTLSALDVAAKNGHLEIVRFLHEHRTEGCSSDAMDGAAARGHLEIVRFLHEHRTEGCSSDAMDGAAARGHLEIVQFLHENRTEGCTTNAMARAGRSGHLEVVRWLNANRTEGCTQCD</sequence>